<dbReference type="Gene3D" id="1.10.10.60">
    <property type="entry name" value="Homeodomain-like"/>
    <property type="match status" value="2"/>
</dbReference>
<sequence length="307" mass="35172">MNQRHILVPFGSGENDYATEALVEHRKLYNLAHCEVNIFETNEQCGNLDLRYNGLVISSMLRGKKTVGMLNQSRFDFLPGETLILPEGMPINVDFPDVDKKHPVQCATLVIDWNKVTKTLEYLNNTYPGEGGEERWNLNFTQYHFHNNRELTGLIHKLIAISMEDNVNKDVLADITLTELLIRTIQAQKFQLTGDGKLDTSRFAAVVRYIRTHLTEQININTLCNEACMSKTNFFRTFKEAFGLSPVEFIIRERIGLAKMLLKNPSINISEVCFKSGFNNLNYFIRLFKRSEGITPGLYLKRLSSVI</sequence>
<dbReference type="InterPro" id="IPR018062">
    <property type="entry name" value="HTH_AraC-typ_CS"/>
</dbReference>
<keyword evidence="3" id="KW-0804">Transcription</keyword>
<dbReference type="SMART" id="SM00342">
    <property type="entry name" value="HTH_ARAC"/>
    <property type="match status" value="1"/>
</dbReference>
<gene>
    <name evidence="5" type="ORF">SNE25_06630</name>
</gene>
<dbReference type="InterPro" id="IPR018060">
    <property type="entry name" value="HTH_AraC"/>
</dbReference>
<accession>A0ABZ0TVN2</accession>
<keyword evidence="1" id="KW-0805">Transcription regulation</keyword>
<name>A0ABZ0TVN2_9SPHI</name>
<organism evidence="5 6">
    <name type="scientific">Mucilaginibacter sabulilitoris</name>
    <dbReference type="NCBI Taxonomy" id="1173583"/>
    <lineage>
        <taxon>Bacteria</taxon>
        <taxon>Pseudomonadati</taxon>
        <taxon>Bacteroidota</taxon>
        <taxon>Sphingobacteriia</taxon>
        <taxon>Sphingobacteriales</taxon>
        <taxon>Sphingobacteriaceae</taxon>
        <taxon>Mucilaginibacter</taxon>
    </lineage>
</organism>
<dbReference type="EMBL" id="CP139558">
    <property type="protein sequence ID" value="WPU95200.1"/>
    <property type="molecule type" value="Genomic_DNA"/>
</dbReference>
<dbReference type="RefSeq" id="WP_321564312.1">
    <property type="nucleotide sequence ID" value="NZ_CP139558.1"/>
</dbReference>
<evidence type="ECO:0000256" key="2">
    <source>
        <dbReference type="ARBA" id="ARBA00023125"/>
    </source>
</evidence>
<dbReference type="InterPro" id="IPR009057">
    <property type="entry name" value="Homeodomain-like_sf"/>
</dbReference>
<dbReference type="PROSITE" id="PS00041">
    <property type="entry name" value="HTH_ARAC_FAMILY_1"/>
    <property type="match status" value="1"/>
</dbReference>
<dbReference type="PANTHER" id="PTHR43280">
    <property type="entry name" value="ARAC-FAMILY TRANSCRIPTIONAL REGULATOR"/>
    <property type="match status" value="1"/>
</dbReference>
<keyword evidence="6" id="KW-1185">Reference proteome</keyword>
<feature type="domain" description="HTH araC/xylS-type" evidence="4">
    <location>
        <begin position="204"/>
        <end position="302"/>
    </location>
</feature>
<keyword evidence="2" id="KW-0238">DNA-binding</keyword>
<dbReference type="Pfam" id="PF12833">
    <property type="entry name" value="HTH_18"/>
    <property type="match status" value="1"/>
</dbReference>
<proteinExistence type="predicted"/>
<evidence type="ECO:0000313" key="6">
    <source>
        <dbReference type="Proteomes" id="UP001324380"/>
    </source>
</evidence>
<dbReference type="Pfam" id="PF06719">
    <property type="entry name" value="AraC_N"/>
    <property type="match status" value="1"/>
</dbReference>
<evidence type="ECO:0000259" key="4">
    <source>
        <dbReference type="PROSITE" id="PS01124"/>
    </source>
</evidence>
<dbReference type="PANTHER" id="PTHR43280:SF2">
    <property type="entry name" value="HTH-TYPE TRANSCRIPTIONAL REGULATOR EXSA"/>
    <property type="match status" value="1"/>
</dbReference>
<dbReference type="Proteomes" id="UP001324380">
    <property type="component" value="Chromosome"/>
</dbReference>
<evidence type="ECO:0000256" key="3">
    <source>
        <dbReference type="ARBA" id="ARBA00023163"/>
    </source>
</evidence>
<evidence type="ECO:0000313" key="5">
    <source>
        <dbReference type="EMBL" id="WPU95200.1"/>
    </source>
</evidence>
<dbReference type="PROSITE" id="PS01124">
    <property type="entry name" value="HTH_ARAC_FAMILY_2"/>
    <property type="match status" value="1"/>
</dbReference>
<protein>
    <submittedName>
        <fullName evidence="5">AraC family transcriptional regulator N-terminal domain-containing protein</fullName>
    </submittedName>
</protein>
<dbReference type="SUPFAM" id="SSF46689">
    <property type="entry name" value="Homeodomain-like"/>
    <property type="match status" value="2"/>
</dbReference>
<dbReference type="InterPro" id="IPR009594">
    <property type="entry name" value="Tscrpt_reg_HTH_AraC_N"/>
</dbReference>
<reference evidence="5 6" key="1">
    <citation type="submission" date="2023-11" db="EMBL/GenBank/DDBJ databases">
        <title>Analysis of the Genomes of Mucilaginibacter gossypii cycad 4 and M. sabulilitoris SNA2: microbes with the potential for plant growth promotion.</title>
        <authorList>
            <person name="Hirsch A.M."/>
            <person name="Humm E."/>
            <person name="Rubbi M."/>
            <person name="Del Vecchio G."/>
            <person name="Ha S.M."/>
            <person name="Pellegrini M."/>
            <person name="Gunsalus R.P."/>
        </authorList>
    </citation>
    <scope>NUCLEOTIDE SEQUENCE [LARGE SCALE GENOMIC DNA]</scope>
    <source>
        <strain evidence="5 6">SNA2</strain>
    </source>
</reference>
<evidence type="ECO:0000256" key="1">
    <source>
        <dbReference type="ARBA" id="ARBA00023015"/>
    </source>
</evidence>